<dbReference type="EMBL" id="CP034759">
    <property type="protein sequence ID" value="QBG34275.1"/>
    <property type="molecule type" value="Genomic_DNA"/>
</dbReference>
<reference evidence="7 8" key="1">
    <citation type="submission" date="2018-12" db="EMBL/GenBank/DDBJ databases">
        <title>Complete genome of Litorilituus sediminis.</title>
        <authorList>
            <person name="Liu A."/>
            <person name="Rong J."/>
        </authorList>
    </citation>
    <scope>NUCLEOTIDE SEQUENCE [LARGE SCALE GENOMIC DNA]</scope>
    <source>
        <strain evidence="7 8">JCM 17549</strain>
    </source>
</reference>
<dbReference type="Proteomes" id="UP000290244">
    <property type="component" value="Chromosome"/>
</dbReference>
<dbReference type="SUPFAM" id="SSF50182">
    <property type="entry name" value="Sm-like ribonucleoproteins"/>
    <property type="match status" value="1"/>
</dbReference>
<organism evidence="7 8">
    <name type="scientific">Litorilituus sediminis</name>
    <dbReference type="NCBI Taxonomy" id="718192"/>
    <lineage>
        <taxon>Bacteria</taxon>
        <taxon>Pseudomonadati</taxon>
        <taxon>Pseudomonadota</taxon>
        <taxon>Gammaproteobacteria</taxon>
        <taxon>Alteromonadales</taxon>
        <taxon>Colwelliaceae</taxon>
        <taxon>Litorilituus</taxon>
    </lineage>
</organism>
<dbReference type="GO" id="GO:0008381">
    <property type="term" value="F:mechanosensitive monoatomic ion channel activity"/>
    <property type="evidence" value="ECO:0007669"/>
    <property type="project" value="InterPro"/>
</dbReference>
<dbReference type="AlphaFoldDB" id="A0A4P6P4N8"/>
<protein>
    <recommendedName>
        <fullName evidence="5">Small-conductance mechanosensitive channel</fullName>
    </recommendedName>
</protein>
<sequence>MEFNPNLKLMVTIGLIILASILKVVVSNFLKKKYRKKGVDKRYLVNNIRNAINLILLVFLMLLWSNELQRFALSIAAFVVAIVIATKEIIQCFIGFIYLSTSAPFRIGDWIEVNETCGEVSAVDWAKVTLLEIDTKNYAYTGKTIYLPNSLLMLQSIRNMNFMRRYVNHSFTIVREDKGIMPIDLIHSLKQKADDYCSGFKDVAERYNALIENRLDVKIAGPEPSVKVSTTDLGKIKISFSIFCPTEDAIEIEQKLTSDFFTLWNHCNP</sequence>
<feature type="transmembrane region" description="Helical" evidence="5">
    <location>
        <begin position="47"/>
        <end position="65"/>
    </location>
</feature>
<evidence type="ECO:0000256" key="1">
    <source>
        <dbReference type="ARBA" id="ARBA00004370"/>
    </source>
</evidence>
<dbReference type="PANTHER" id="PTHR30221:SF1">
    <property type="entry name" value="SMALL-CONDUCTANCE MECHANOSENSITIVE CHANNEL"/>
    <property type="match status" value="1"/>
</dbReference>
<evidence type="ECO:0000256" key="3">
    <source>
        <dbReference type="ARBA" id="ARBA00022989"/>
    </source>
</evidence>
<evidence type="ECO:0000313" key="7">
    <source>
        <dbReference type="EMBL" id="QBG34275.1"/>
    </source>
</evidence>
<dbReference type="Gene3D" id="2.30.30.60">
    <property type="match status" value="1"/>
</dbReference>
<keyword evidence="5" id="KW-1003">Cell membrane</keyword>
<keyword evidence="5" id="KW-0997">Cell inner membrane</keyword>
<comment type="subcellular location">
    <subcellularLocation>
        <location evidence="5">Cell inner membrane</location>
        <topology evidence="5">Multi-pass membrane protein</topology>
    </subcellularLocation>
    <subcellularLocation>
        <location evidence="1">Membrane</location>
    </subcellularLocation>
</comment>
<feature type="transmembrane region" description="Helical" evidence="5">
    <location>
        <begin position="6"/>
        <end position="26"/>
    </location>
</feature>
<comment type="caution">
    <text evidence="5">Lacks conserved residue(s) required for the propagation of feature annotation.</text>
</comment>
<keyword evidence="2 5" id="KW-0812">Transmembrane</keyword>
<accession>A0A4P6P4N8</accession>
<dbReference type="InterPro" id="IPR010920">
    <property type="entry name" value="LSM_dom_sf"/>
</dbReference>
<name>A0A4P6P4N8_9GAMM</name>
<dbReference type="InterPro" id="IPR045275">
    <property type="entry name" value="MscS_archaea/bacteria_type"/>
</dbReference>
<dbReference type="InterPro" id="IPR023408">
    <property type="entry name" value="MscS_beta-dom_sf"/>
</dbReference>
<dbReference type="InterPro" id="IPR006685">
    <property type="entry name" value="MscS_channel_2nd"/>
</dbReference>
<dbReference type="PANTHER" id="PTHR30221">
    <property type="entry name" value="SMALL-CONDUCTANCE MECHANOSENSITIVE CHANNEL"/>
    <property type="match status" value="1"/>
</dbReference>
<comment type="function">
    <text evidence="5">Mechanosensitive channel that participates in the regulation of osmotic pressure changes within the cell, opening in response to stretch forces in the membrane lipid bilayer, without the need for other proteins. Contributes to normal resistance to hypoosmotic shock. Forms an ion channel of 1.0 nanosiemens conductance with a slight preference for anions.</text>
</comment>
<feature type="domain" description="Mechanosensitive ion channel MscS" evidence="6">
    <location>
        <begin position="89"/>
        <end position="161"/>
    </location>
</feature>
<dbReference type="GO" id="GO:0005886">
    <property type="term" value="C:plasma membrane"/>
    <property type="evidence" value="ECO:0007669"/>
    <property type="project" value="UniProtKB-SubCell"/>
</dbReference>
<dbReference type="Pfam" id="PF00924">
    <property type="entry name" value="MS_channel_2nd"/>
    <property type="match status" value="1"/>
</dbReference>
<dbReference type="KEGG" id="lsd:EMK97_00210"/>
<keyword evidence="5" id="KW-0407">Ion channel</keyword>
<keyword evidence="8" id="KW-1185">Reference proteome</keyword>
<gene>
    <name evidence="7" type="ORF">EMK97_00210</name>
</gene>
<keyword evidence="3 5" id="KW-1133">Transmembrane helix</keyword>
<dbReference type="RefSeq" id="WP_130598326.1">
    <property type="nucleotide sequence ID" value="NZ_CP034759.1"/>
</dbReference>
<feature type="transmembrane region" description="Helical" evidence="5">
    <location>
        <begin position="71"/>
        <end position="99"/>
    </location>
</feature>
<keyword evidence="5" id="KW-0406">Ion transport</keyword>
<comment type="subunit">
    <text evidence="5">Homoheptamer.</text>
</comment>
<evidence type="ECO:0000256" key="4">
    <source>
        <dbReference type="ARBA" id="ARBA00023136"/>
    </source>
</evidence>
<evidence type="ECO:0000313" key="8">
    <source>
        <dbReference type="Proteomes" id="UP000290244"/>
    </source>
</evidence>
<evidence type="ECO:0000259" key="6">
    <source>
        <dbReference type="Pfam" id="PF00924"/>
    </source>
</evidence>
<keyword evidence="5" id="KW-0813">Transport</keyword>
<proteinExistence type="inferred from homology"/>
<dbReference type="OrthoDB" id="9775421at2"/>
<keyword evidence="4 5" id="KW-0472">Membrane</keyword>
<comment type="similarity">
    <text evidence="5">Belongs to the MscS (TC 1.A.23) family.</text>
</comment>
<evidence type="ECO:0000256" key="2">
    <source>
        <dbReference type="ARBA" id="ARBA00022692"/>
    </source>
</evidence>
<evidence type="ECO:0000256" key="5">
    <source>
        <dbReference type="RuleBase" id="RU369025"/>
    </source>
</evidence>